<dbReference type="Gene3D" id="3.90.190.20">
    <property type="entry name" value="Mur ligase, C-terminal domain"/>
    <property type="match status" value="1"/>
</dbReference>
<name>A0A518D4K1_9BACT</name>
<evidence type="ECO:0000256" key="4">
    <source>
        <dbReference type="ARBA" id="ARBA00008276"/>
    </source>
</evidence>
<evidence type="ECO:0000256" key="3">
    <source>
        <dbReference type="ARBA" id="ARBA00005150"/>
    </source>
</evidence>
<dbReference type="OrthoDB" id="9809356at2"/>
<evidence type="ECO:0000256" key="13">
    <source>
        <dbReference type="ARBA" id="ARBA00022909"/>
    </source>
</evidence>
<keyword evidence="10" id="KW-0547">Nucleotide-binding</keyword>
<evidence type="ECO:0000256" key="10">
    <source>
        <dbReference type="ARBA" id="ARBA00022741"/>
    </source>
</evidence>
<feature type="domain" description="Mur ligase C-terminal" evidence="21">
    <location>
        <begin position="300"/>
        <end position="421"/>
    </location>
</feature>
<evidence type="ECO:0000256" key="2">
    <source>
        <dbReference type="ARBA" id="ARBA00004799"/>
    </source>
</evidence>
<evidence type="ECO:0000256" key="18">
    <source>
        <dbReference type="ARBA" id="ARBA00047808"/>
    </source>
</evidence>
<comment type="catalytic activity">
    <reaction evidence="20">
        <text>7,8-dihydropteroate + L-glutamate + ATP = 7,8-dihydrofolate + ADP + phosphate + H(+)</text>
        <dbReference type="Rhea" id="RHEA:23584"/>
        <dbReference type="ChEBI" id="CHEBI:15378"/>
        <dbReference type="ChEBI" id="CHEBI:17839"/>
        <dbReference type="ChEBI" id="CHEBI:29985"/>
        <dbReference type="ChEBI" id="CHEBI:30616"/>
        <dbReference type="ChEBI" id="CHEBI:43474"/>
        <dbReference type="ChEBI" id="CHEBI:57451"/>
        <dbReference type="ChEBI" id="CHEBI:456216"/>
        <dbReference type="EC" id="6.3.2.12"/>
    </reaction>
</comment>
<dbReference type="Gene3D" id="3.40.1190.10">
    <property type="entry name" value="Mur-like, catalytic domain"/>
    <property type="match status" value="1"/>
</dbReference>
<evidence type="ECO:0000313" key="23">
    <source>
        <dbReference type="Proteomes" id="UP000319342"/>
    </source>
</evidence>
<dbReference type="GO" id="GO:0004326">
    <property type="term" value="F:tetrahydrofolylpolyglutamate synthase activity"/>
    <property type="evidence" value="ECO:0007669"/>
    <property type="project" value="UniProtKB-EC"/>
</dbReference>
<dbReference type="InterPro" id="IPR036615">
    <property type="entry name" value="Mur_ligase_C_dom_sf"/>
</dbReference>
<evidence type="ECO:0000256" key="14">
    <source>
        <dbReference type="ARBA" id="ARBA00030048"/>
    </source>
</evidence>
<dbReference type="GO" id="GO:0008841">
    <property type="term" value="F:dihydrofolate synthase activity"/>
    <property type="evidence" value="ECO:0007669"/>
    <property type="project" value="UniProtKB-EC"/>
</dbReference>
<protein>
    <recommendedName>
        <fullName evidence="7">Dihydrofolate synthase/folylpolyglutamate synthase</fullName>
        <ecNumber evidence="5">6.3.2.12</ecNumber>
        <ecNumber evidence="6">6.3.2.17</ecNumber>
    </recommendedName>
    <alternativeName>
        <fullName evidence="16">Folylpoly-gamma-glutamate synthetase-dihydrofolate synthetase</fullName>
    </alternativeName>
    <alternativeName>
        <fullName evidence="14">Folylpolyglutamate synthetase</fullName>
    </alternativeName>
    <alternativeName>
        <fullName evidence="15">Tetrahydrofolylpolyglutamate synthase</fullName>
    </alternativeName>
</protein>
<keyword evidence="9" id="KW-0479">Metal-binding</keyword>
<proteinExistence type="inferred from homology"/>
<evidence type="ECO:0000256" key="6">
    <source>
        <dbReference type="ARBA" id="ARBA00013025"/>
    </source>
</evidence>
<dbReference type="RefSeq" id="WP_145191522.1">
    <property type="nucleotide sequence ID" value="NZ_CP036290.1"/>
</dbReference>
<comment type="pathway">
    <text evidence="2">Cofactor biosynthesis; tetrahydrofolate biosynthesis; 7,8-dihydrofolate from 2-amino-4-hydroxy-6-hydroxymethyl-7,8-dihydropteridine diphosphate and 4-aminobenzoate: step 2/2.</text>
</comment>
<comment type="catalytic activity">
    <reaction evidence="17">
        <text>(6S)-5,6,7,8-tetrahydrofolyl-(gamma-L-Glu)(n) + L-glutamate + ATP = (6S)-5,6,7,8-tetrahydrofolyl-(gamma-L-Glu)(n+1) + ADP + phosphate + H(+)</text>
        <dbReference type="Rhea" id="RHEA:10580"/>
        <dbReference type="Rhea" id="RHEA-COMP:14738"/>
        <dbReference type="Rhea" id="RHEA-COMP:14740"/>
        <dbReference type="ChEBI" id="CHEBI:15378"/>
        <dbReference type="ChEBI" id="CHEBI:29985"/>
        <dbReference type="ChEBI" id="CHEBI:30616"/>
        <dbReference type="ChEBI" id="CHEBI:43474"/>
        <dbReference type="ChEBI" id="CHEBI:141005"/>
        <dbReference type="ChEBI" id="CHEBI:456216"/>
        <dbReference type="EC" id="6.3.2.17"/>
    </reaction>
</comment>
<evidence type="ECO:0000256" key="17">
    <source>
        <dbReference type="ARBA" id="ARBA00047493"/>
    </source>
</evidence>
<keyword evidence="12" id="KW-0460">Magnesium</keyword>
<dbReference type="PANTHER" id="PTHR11136">
    <property type="entry name" value="FOLYLPOLYGLUTAMATE SYNTHASE-RELATED"/>
    <property type="match status" value="1"/>
</dbReference>
<dbReference type="EC" id="6.3.2.12" evidence="5"/>
<evidence type="ECO:0000256" key="11">
    <source>
        <dbReference type="ARBA" id="ARBA00022840"/>
    </source>
</evidence>
<evidence type="ECO:0000313" key="22">
    <source>
        <dbReference type="EMBL" id="QDU86390.1"/>
    </source>
</evidence>
<evidence type="ECO:0000256" key="5">
    <source>
        <dbReference type="ARBA" id="ARBA00013023"/>
    </source>
</evidence>
<evidence type="ECO:0000256" key="19">
    <source>
        <dbReference type="ARBA" id="ARBA00049035"/>
    </source>
</evidence>
<keyword evidence="23" id="KW-1185">Reference proteome</keyword>
<dbReference type="Proteomes" id="UP000319342">
    <property type="component" value="Chromosome"/>
</dbReference>
<reference evidence="22 23" key="1">
    <citation type="submission" date="2019-02" db="EMBL/GenBank/DDBJ databases">
        <title>Deep-cultivation of Planctomycetes and their phenomic and genomic characterization uncovers novel biology.</title>
        <authorList>
            <person name="Wiegand S."/>
            <person name="Jogler M."/>
            <person name="Boedeker C."/>
            <person name="Pinto D."/>
            <person name="Vollmers J."/>
            <person name="Rivas-Marin E."/>
            <person name="Kohn T."/>
            <person name="Peeters S.H."/>
            <person name="Heuer A."/>
            <person name="Rast P."/>
            <person name="Oberbeckmann S."/>
            <person name="Bunk B."/>
            <person name="Jeske O."/>
            <person name="Meyerdierks A."/>
            <person name="Storesund J.E."/>
            <person name="Kallscheuer N."/>
            <person name="Luecker S."/>
            <person name="Lage O.M."/>
            <person name="Pohl T."/>
            <person name="Merkel B.J."/>
            <person name="Hornburger P."/>
            <person name="Mueller R.-W."/>
            <person name="Bruemmer F."/>
            <person name="Labrenz M."/>
            <person name="Spormann A.M."/>
            <person name="Op den Camp H."/>
            <person name="Overmann J."/>
            <person name="Amann R."/>
            <person name="Jetten M.S.M."/>
            <person name="Mascher T."/>
            <person name="Medema M.H."/>
            <person name="Devos D.P."/>
            <person name="Kaster A.-K."/>
            <person name="Ovreas L."/>
            <person name="Rohde M."/>
            <person name="Galperin M.Y."/>
            <person name="Jogler C."/>
        </authorList>
    </citation>
    <scope>NUCLEOTIDE SEQUENCE [LARGE SCALE GENOMIC DNA]</scope>
    <source>
        <strain evidence="22 23">Pla163</strain>
    </source>
</reference>
<dbReference type="GO" id="GO:0005524">
    <property type="term" value="F:ATP binding"/>
    <property type="evidence" value="ECO:0007669"/>
    <property type="project" value="UniProtKB-KW"/>
</dbReference>
<dbReference type="InterPro" id="IPR004101">
    <property type="entry name" value="Mur_ligase_C"/>
</dbReference>
<dbReference type="NCBIfam" id="TIGR01499">
    <property type="entry name" value="folC"/>
    <property type="match status" value="1"/>
</dbReference>
<evidence type="ECO:0000256" key="16">
    <source>
        <dbReference type="ARBA" id="ARBA00032510"/>
    </source>
</evidence>
<comment type="catalytic activity">
    <reaction evidence="18">
        <text>10-formyltetrahydrofolyl-(gamma-L-Glu)(n) + L-glutamate + ATP = 10-formyltetrahydrofolyl-(gamma-L-Glu)(n+1) + ADP + phosphate + H(+)</text>
        <dbReference type="Rhea" id="RHEA:51904"/>
        <dbReference type="Rhea" id="RHEA-COMP:13088"/>
        <dbReference type="Rhea" id="RHEA-COMP:14300"/>
        <dbReference type="ChEBI" id="CHEBI:15378"/>
        <dbReference type="ChEBI" id="CHEBI:29985"/>
        <dbReference type="ChEBI" id="CHEBI:30616"/>
        <dbReference type="ChEBI" id="CHEBI:43474"/>
        <dbReference type="ChEBI" id="CHEBI:134413"/>
        <dbReference type="ChEBI" id="CHEBI:456216"/>
        <dbReference type="EC" id="6.3.2.17"/>
    </reaction>
</comment>
<evidence type="ECO:0000256" key="1">
    <source>
        <dbReference type="ARBA" id="ARBA00002714"/>
    </source>
</evidence>
<dbReference type="InterPro" id="IPR036565">
    <property type="entry name" value="Mur-like_cat_sf"/>
</dbReference>
<keyword evidence="13" id="KW-0289">Folate biosynthesis</keyword>
<evidence type="ECO:0000256" key="15">
    <source>
        <dbReference type="ARBA" id="ARBA00030592"/>
    </source>
</evidence>
<comment type="function">
    <text evidence="1">Functions in two distinct reactions of the de novo folate biosynthetic pathway. Catalyzes the addition of a glutamate residue to dihydropteroate (7,8-dihydropteroate or H2Pte) to form dihydrofolate (7,8-dihydrofolate monoglutamate or H2Pte-Glu). Also catalyzes successive additions of L-glutamate to tetrahydrofolate or 10-formyltetrahydrofolate or 5,10-methylenetetrahydrofolate, leading to folylpolyglutamate derivatives.</text>
</comment>
<evidence type="ECO:0000256" key="7">
    <source>
        <dbReference type="ARBA" id="ARBA00019357"/>
    </source>
</evidence>
<dbReference type="EC" id="6.3.2.17" evidence="6"/>
<organism evidence="22 23">
    <name type="scientific">Rohdeia mirabilis</name>
    <dbReference type="NCBI Taxonomy" id="2528008"/>
    <lineage>
        <taxon>Bacteria</taxon>
        <taxon>Pseudomonadati</taxon>
        <taxon>Planctomycetota</taxon>
        <taxon>Planctomycetia</taxon>
        <taxon>Planctomycetia incertae sedis</taxon>
        <taxon>Rohdeia</taxon>
    </lineage>
</organism>
<accession>A0A518D4K1</accession>
<dbReference type="GO" id="GO:0005737">
    <property type="term" value="C:cytoplasm"/>
    <property type="evidence" value="ECO:0007669"/>
    <property type="project" value="TreeGrafter"/>
</dbReference>
<dbReference type="SUPFAM" id="SSF53244">
    <property type="entry name" value="MurD-like peptide ligases, peptide-binding domain"/>
    <property type="match status" value="1"/>
</dbReference>
<evidence type="ECO:0000256" key="12">
    <source>
        <dbReference type="ARBA" id="ARBA00022842"/>
    </source>
</evidence>
<sequence length="440" mass="45792">MNASGADRGDFADPPATPVWYACEHPSLAEPLARLDALVDWEKRDRDAGMRVTLAPAADLLARLGDPQAGRPLVHLAGTKGKGSTLAWLEAALLAIGVRTALFSSPHVESVTERLRLDGRDVDPEPLAHGLTEALEARAAALAEGTPGAHASWFDLMIAGSARAARAADLWLVEVGLGGRLDSTNAFESTVAGLASVELEHTAVLGDTREAIAAEKAGIARADRPFVVGLDPQDPAARRAAQVAEALGARVRSCPPATGGTDARNRGLARALLEELERAGFAPGAVAALDGLAQVPRLPGRLERWRTRAGTEVVLDGAHVPESLELLLAPDGPLGVGPLHAVFSCARDKRRGAMLKVLGPRVETLFCTSLSRTGSVPADTLTEDARALGLVATCEPNPARALERALRLATDGGGTVLVTGSLHLIGPARVHLRSCGAVPC</sequence>
<dbReference type="PANTHER" id="PTHR11136:SF0">
    <property type="entry name" value="DIHYDROFOLATE SYNTHETASE-RELATED"/>
    <property type="match status" value="1"/>
</dbReference>
<keyword evidence="11" id="KW-0067">ATP-binding</keyword>
<comment type="pathway">
    <text evidence="3">Cofactor biosynthesis; tetrahydrofolylpolyglutamate biosynthesis.</text>
</comment>
<evidence type="ECO:0000256" key="8">
    <source>
        <dbReference type="ARBA" id="ARBA00022598"/>
    </source>
</evidence>
<evidence type="ECO:0000259" key="21">
    <source>
        <dbReference type="Pfam" id="PF02875"/>
    </source>
</evidence>
<dbReference type="Pfam" id="PF02875">
    <property type="entry name" value="Mur_ligase_C"/>
    <property type="match status" value="1"/>
</dbReference>
<dbReference type="EMBL" id="CP036290">
    <property type="protein sequence ID" value="QDU86390.1"/>
    <property type="molecule type" value="Genomic_DNA"/>
</dbReference>
<evidence type="ECO:0000256" key="9">
    <source>
        <dbReference type="ARBA" id="ARBA00022723"/>
    </source>
</evidence>
<dbReference type="SUPFAM" id="SSF53623">
    <property type="entry name" value="MurD-like peptide ligases, catalytic domain"/>
    <property type="match status" value="1"/>
</dbReference>
<evidence type="ECO:0000256" key="20">
    <source>
        <dbReference type="ARBA" id="ARBA00049161"/>
    </source>
</evidence>
<gene>
    <name evidence="22" type="ORF">Pla163_35410</name>
</gene>
<comment type="similarity">
    <text evidence="4">Belongs to the folylpolyglutamate synthase family.</text>
</comment>
<keyword evidence="8" id="KW-0436">Ligase</keyword>
<dbReference type="AlphaFoldDB" id="A0A518D4K1"/>
<dbReference type="GO" id="GO:0046872">
    <property type="term" value="F:metal ion binding"/>
    <property type="evidence" value="ECO:0007669"/>
    <property type="project" value="UniProtKB-KW"/>
</dbReference>
<comment type="catalytic activity">
    <reaction evidence="19">
        <text>(6R)-5,10-methylenetetrahydrofolyl-(gamma-L-Glu)(n) + L-glutamate + ATP = (6R)-5,10-methylenetetrahydrofolyl-(gamma-L-Glu)(n+1) + ADP + phosphate + H(+)</text>
        <dbReference type="Rhea" id="RHEA:51912"/>
        <dbReference type="Rhea" id="RHEA-COMP:13257"/>
        <dbReference type="Rhea" id="RHEA-COMP:13258"/>
        <dbReference type="ChEBI" id="CHEBI:15378"/>
        <dbReference type="ChEBI" id="CHEBI:29985"/>
        <dbReference type="ChEBI" id="CHEBI:30616"/>
        <dbReference type="ChEBI" id="CHEBI:43474"/>
        <dbReference type="ChEBI" id="CHEBI:136572"/>
        <dbReference type="ChEBI" id="CHEBI:456216"/>
        <dbReference type="EC" id="6.3.2.17"/>
    </reaction>
</comment>
<dbReference type="GO" id="GO:0046656">
    <property type="term" value="P:folic acid biosynthetic process"/>
    <property type="evidence" value="ECO:0007669"/>
    <property type="project" value="UniProtKB-KW"/>
</dbReference>
<dbReference type="InterPro" id="IPR001645">
    <property type="entry name" value="Folylpolyglutamate_synth"/>
</dbReference>